<protein>
    <submittedName>
        <fullName evidence="2">Endonuclease</fullName>
    </submittedName>
</protein>
<keyword evidence="2" id="KW-0378">Hydrolase</keyword>
<dbReference type="GO" id="GO:0004519">
    <property type="term" value="F:endonuclease activity"/>
    <property type="evidence" value="ECO:0007669"/>
    <property type="project" value="UniProtKB-KW"/>
</dbReference>
<reference evidence="2 3" key="1">
    <citation type="submission" date="2016-06" db="EMBL/GenBank/DDBJ databases">
        <title>Draft genome of Moraxella atlantae CCUG 59586.</title>
        <authorList>
            <person name="Salva-Serra F."/>
            <person name="Engstrom-Jakobsson H."/>
            <person name="Thorell K."/>
            <person name="Gonzales-Siles L."/>
            <person name="Karlsson R."/>
            <person name="Boulund F."/>
            <person name="Engstrand L."/>
            <person name="Kristiansson E."/>
            <person name="Moore E."/>
        </authorList>
    </citation>
    <scope>NUCLEOTIDE SEQUENCE [LARGE SCALE GENOMIC DNA]</scope>
    <source>
        <strain evidence="2 3">CCUG 59586</strain>
    </source>
</reference>
<dbReference type="InterPro" id="IPR005135">
    <property type="entry name" value="Endo/exonuclease/phosphatase"/>
</dbReference>
<evidence type="ECO:0000313" key="3">
    <source>
        <dbReference type="Proteomes" id="UP000092616"/>
    </source>
</evidence>
<keyword evidence="2" id="KW-0540">Nuclease</keyword>
<accession>A0A1B8Q9V8</accession>
<proteinExistence type="predicted"/>
<dbReference type="AlphaFoldDB" id="A0A1B8Q9V8"/>
<dbReference type="SUPFAM" id="SSF56219">
    <property type="entry name" value="DNase I-like"/>
    <property type="match status" value="1"/>
</dbReference>
<dbReference type="EMBL" id="LZNA01000067">
    <property type="protein sequence ID" value="OBX75897.1"/>
    <property type="molecule type" value="Genomic_DNA"/>
</dbReference>
<dbReference type="Pfam" id="PF03372">
    <property type="entry name" value="Exo_endo_phos"/>
    <property type="match status" value="1"/>
</dbReference>
<dbReference type="InterPro" id="IPR036691">
    <property type="entry name" value="Endo/exonu/phosph_ase_sf"/>
</dbReference>
<organism evidence="2 3">
    <name type="scientific">Faucicola atlantae</name>
    <dbReference type="NCBI Taxonomy" id="34059"/>
    <lineage>
        <taxon>Bacteria</taxon>
        <taxon>Pseudomonadati</taxon>
        <taxon>Pseudomonadota</taxon>
        <taxon>Gammaproteobacteria</taxon>
        <taxon>Moraxellales</taxon>
        <taxon>Moraxellaceae</taxon>
        <taxon>Faucicola</taxon>
    </lineage>
</organism>
<dbReference type="PANTHER" id="PTHR42834">
    <property type="entry name" value="ENDONUCLEASE/EXONUCLEASE/PHOSPHATASE FAMILY PROTEIN (AFU_ORTHOLOGUE AFUA_3G09210)"/>
    <property type="match status" value="1"/>
</dbReference>
<dbReference type="PANTHER" id="PTHR42834:SF1">
    <property type="entry name" value="ENDONUCLEASE_EXONUCLEASE_PHOSPHATASE FAMILY PROTEIN (AFU_ORTHOLOGUE AFUA_3G09210)"/>
    <property type="match status" value="1"/>
</dbReference>
<keyword evidence="3" id="KW-1185">Reference proteome</keyword>
<gene>
    <name evidence="2" type="ORF">A9306_01290</name>
</gene>
<feature type="domain" description="Endonuclease/exonuclease/phosphatase" evidence="1">
    <location>
        <begin position="43"/>
        <end position="331"/>
    </location>
</feature>
<sequence>MALTHTDADAQFIIATANLLNLALPNRVFYHNTDVYSTNVYQQKIHALAPLLRQLQADIIGCQEVWDEQALREVCELAGMANCQVIAPLASNAADSSLTQGQGATGTPAVGLVSRFAIEHYHLLENIPKIGQLDIPDMGRYERFNRPPLLAHVRLPTGTLLHVIVAHLKSQRPDYLEDARGRPLEDRDDPVIRVRAKLRSLCMRAAEAAGIRQYVIETLQHNNQPLILLGDMNDVMQSVTCQLLSEAGEVVYDKTNRDIALFDAPSVQTRLHWLRNVAYTHIHQGMPEVLDQILVSEQFLADSKYKLGEVLQVDYFNDHLKFVTPPRPTDHGLVRAQIRLYNQND</sequence>
<dbReference type="Gene3D" id="3.60.10.10">
    <property type="entry name" value="Endonuclease/exonuclease/phosphatase"/>
    <property type="match status" value="1"/>
</dbReference>
<comment type="caution">
    <text evidence="2">The sequence shown here is derived from an EMBL/GenBank/DDBJ whole genome shotgun (WGS) entry which is preliminary data.</text>
</comment>
<evidence type="ECO:0000313" key="2">
    <source>
        <dbReference type="EMBL" id="OBX75897.1"/>
    </source>
</evidence>
<dbReference type="Proteomes" id="UP000092616">
    <property type="component" value="Unassembled WGS sequence"/>
</dbReference>
<dbReference type="RefSeq" id="WP_067338297.1">
    <property type="nucleotide sequence ID" value="NZ_LZNA01000067.1"/>
</dbReference>
<evidence type="ECO:0000259" key="1">
    <source>
        <dbReference type="Pfam" id="PF03372"/>
    </source>
</evidence>
<name>A0A1B8Q9V8_9GAMM</name>
<keyword evidence="2" id="KW-0255">Endonuclease</keyword>